<gene>
    <name evidence="1" type="ORF">C447_01610</name>
</gene>
<evidence type="ECO:0000313" key="2">
    <source>
        <dbReference type="Proteomes" id="UP000011566"/>
    </source>
</evidence>
<proteinExistence type="predicted"/>
<dbReference type="EMBL" id="AOMB01000005">
    <property type="protein sequence ID" value="EMA41510.1"/>
    <property type="molecule type" value="Genomic_DNA"/>
</dbReference>
<evidence type="ECO:0000313" key="1">
    <source>
        <dbReference type="EMBL" id="EMA41510.1"/>
    </source>
</evidence>
<protein>
    <submittedName>
        <fullName evidence="1">Cupin 2 conserved barrel domain protein</fullName>
    </submittedName>
</protein>
<keyword evidence="2" id="KW-1185">Reference proteome</keyword>
<dbReference type="RefSeq" id="WP_007690198.1">
    <property type="nucleotide sequence ID" value="NZ_AOMB01000005.1"/>
</dbReference>
<name>M0MAW4_9EURY</name>
<reference evidence="1 2" key="1">
    <citation type="journal article" date="2014" name="PLoS Genet.">
        <title>Phylogenetically driven sequencing of extremely halophilic archaea reveals strategies for static and dynamic osmo-response.</title>
        <authorList>
            <person name="Becker E.A."/>
            <person name="Seitzer P.M."/>
            <person name="Tritt A."/>
            <person name="Larsen D."/>
            <person name="Krusor M."/>
            <person name="Yao A.I."/>
            <person name="Wu D."/>
            <person name="Madern D."/>
            <person name="Eisen J.A."/>
            <person name="Darling A.E."/>
            <person name="Facciotti M.T."/>
        </authorList>
    </citation>
    <scope>NUCLEOTIDE SEQUENCE [LARGE SCALE GENOMIC DNA]</scope>
    <source>
        <strain evidence="1 2">100A6</strain>
    </source>
</reference>
<organism evidence="1 2">
    <name type="scientific">Halococcus hamelinensis 100A6</name>
    <dbReference type="NCBI Taxonomy" id="1132509"/>
    <lineage>
        <taxon>Archaea</taxon>
        <taxon>Methanobacteriati</taxon>
        <taxon>Methanobacteriota</taxon>
        <taxon>Stenosarchaea group</taxon>
        <taxon>Halobacteria</taxon>
        <taxon>Halobacteriales</taxon>
        <taxon>Halococcaceae</taxon>
        <taxon>Halococcus</taxon>
    </lineage>
</organism>
<dbReference type="AlphaFoldDB" id="M0MAW4"/>
<dbReference type="PATRIC" id="fig|1132509.6.peg.382"/>
<dbReference type="InterPro" id="IPR014710">
    <property type="entry name" value="RmlC-like_jellyroll"/>
</dbReference>
<dbReference type="Gene3D" id="2.60.120.10">
    <property type="entry name" value="Jelly Rolls"/>
    <property type="match status" value="1"/>
</dbReference>
<dbReference type="Proteomes" id="UP000011566">
    <property type="component" value="Unassembled WGS sequence"/>
</dbReference>
<comment type="caution">
    <text evidence="1">The sequence shown here is derived from an EMBL/GenBank/DDBJ whole genome shotgun (WGS) entry which is preliminary data.</text>
</comment>
<accession>M0MAW4</accession>
<sequence>MRNQARPDTAMTHIAIQEEQDGAAVTWMEHITDEEYESVLDR</sequence>